<dbReference type="InterPro" id="IPR023213">
    <property type="entry name" value="CAT-like_dom_sf"/>
</dbReference>
<dbReference type="Gene3D" id="3.40.50.12780">
    <property type="entry name" value="N-terminal domain of ligase-like"/>
    <property type="match status" value="2"/>
</dbReference>
<dbReference type="GO" id="GO:0031177">
    <property type="term" value="F:phosphopantetheine binding"/>
    <property type="evidence" value="ECO:0007669"/>
    <property type="project" value="InterPro"/>
</dbReference>
<dbReference type="InterPro" id="IPR025110">
    <property type="entry name" value="AMP-bd_C"/>
</dbReference>
<dbReference type="InterPro" id="IPR000253">
    <property type="entry name" value="FHA_dom"/>
</dbReference>
<dbReference type="GO" id="GO:0043041">
    <property type="term" value="P:amino acid activation for nonribosomal peptide biosynthetic process"/>
    <property type="evidence" value="ECO:0007669"/>
    <property type="project" value="TreeGrafter"/>
</dbReference>
<dbReference type="GO" id="GO:0008610">
    <property type="term" value="P:lipid biosynthetic process"/>
    <property type="evidence" value="ECO:0007669"/>
    <property type="project" value="UniProtKB-ARBA"/>
</dbReference>
<dbReference type="GO" id="GO:0005737">
    <property type="term" value="C:cytoplasm"/>
    <property type="evidence" value="ECO:0007669"/>
    <property type="project" value="TreeGrafter"/>
</dbReference>
<keyword evidence="5" id="KW-0677">Repeat</keyword>
<dbReference type="Gene3D" id="2.30.38.10">
    <property type="entry name" value="Luciferase, Domain 3"/>
    <property type="match status" value="1"/>
</dbReference>
<sequence>MSETPAPRHPLTGPQLGAYYGHELDRLKSTYNQASYLEITGPLRADLLEAALRSAVAETDALRMRFAADTTGPVQVPYPPEPFPFPVVDLTDRDDPRAEAEAWMRAELARPVDLATGPTHAQALFRIGPDRHLWYQRYHHLVLDGYGVWLLTRRTAELYDALLAGADSAGTPLRPLADLLDEYTAYLGSDDCARDRAHWHRRLAEPPAPVLLGGRGAPAGPEYILHRTGADASVVRGLHALAERLGQRWTRTAVAAVAAHVHAETGRRDLLLTLPVTGRTAPAAREVPGMLATMQPLLLDHDPDATLAAFTAQVAERVDEALAHQRYPYERLRRELRTPADAPKLYGPIVNVLAFSAEPTFGGLPAVRQWIAIGPVDDLEFMIQESATGELQLNLWANAAVYSPETVARHGESVVALLGRLAEAGPETSMADLSGPRTVVTARPVVGTAAGLFAARVAADPHAPALLTDGELPMSYGELDTRAETLARRLTERGIGPESLVALALPRGRTLMTAVLAVWKAGAAFLPVDPDYPPDRVEFMLADARPALLLTDPSVDLSAVELAGLPRMTLRDNDSAPASASPGSVSADPAHPAYVIYTSGSTGRPKGVVVTHAGIADLVHTQRTRLAAGPGARVLQFASPSFDAAFWETAMGLFSGAALVVEPADKLTPGPALAATLARHQVTHLTVPPSALSAMTGLDLPSVTTLVVAGEAVTEQLVGTWAPGRTMVNAYGPTETTVCATTSAPLTTDGGPAPLGTGVQGTRVHVLDDALRPVAPGGTGELYIAGHSLARGYLRRPGLTATRFVACPFGAPGERMYRTGDLVRRTDDGQLLFVGRADDQVKVRGHRVELGEVETVLRRHPDVAQNAVTVHGELLVAHVVAGPGARVDAEALRAYAAARLPEYMVPGAFVLLDALPLTPNGKTDRAALPAPDFRAAPASEDAHRPLTEHEELLGRLFAEVLGVDEVGPDDNFFDLGGHSLLATRLLVKIRATVGAELSVADLFDAPTPAGLAVRLAPPAPSGLVRRERPSAVPLSFAQRRLWFLHRLEGPSATYNIPFVLEVDGPLDVAVLEAAVNDVVARHEPLRTVIREREGDPEQVIREPAPDLVTVDRADVAPGELESALRDAVAHTFELGSELPLCVSVFRTAADRWAVLLLMHHIAGDGASVRPLLRDLTEAYAARQRGAAPEWAPLPVTYTDYALWQREQFGEDAEDAEHEDLTYWRTALAGLPDALELPSDRPRPAVSSHRGAVHTFRVEPALHQGLLSLARETGTTLFMVVQAGLAALLSRLGAGEDIPLGSPVAGRTDDSLEELVGFFVNTLVLRTDVSGDPSFRELLARVRAADLEAYAHQDLPFEQLVEALNPERSLSRQPLFQVMLSLDNNPSAAVAVPGLGVRTRVVRAEVARVDLTLSLSEVDGGGVEGSLEYATDLFEADTAAALMARLVGLLGEAVADPSVAVSGLDVLRPGETATLTGEWNAPALPAAAQRTPRTVQERFAEQAARTPDAVALRQADGGTVTYRELDERQRRLAGRLRALGIGPGSRVAVLQERSAALVVTTLAVLRTGAAYVPLNPADPAPRMRHVLAETGAAALVTDRDPAEALGVPVLRVDGAEHADGTGDDSLFAGHPDDLAYVMYTSGSTGAPKGIAVTHANILALADDRHWRSGAHGRVLVHSPYAFDASTYEMWVPLLHGGEAVLAPAGRLDSAALADTVQRHGVTAVFLTTALFNHLVEDHPDCLSGVREVWTGGEFVSPGAVRRALERCPGTIVVHVYGPTETTTFAVCHPLAGPESVRGETVPIGRALDGDRCFVLDDRLRPVPPHVVGELYIAGEGVARGYVGQPGLTAGRFVACPFGAPGERMYRTGDLVRWTADGQIVFVGRADDQVKIRGHRIELGEIQAALLDDPSVAHAVVTVLDDATVGRRLAAHVVPADLTNPPVVDRLRARLAQLLPGFMVPGVFVVMEALPLTPNGKVDRRALPVPSDAVRGADGGGRVAGSPEEEMVCRVFAEVLGLSRVGADAHFFELGGHSLLATRVVGRLRSLFGVELPIQALFDAPTPAGLAERVRGVEGRSRPGVVRRERPVVVPLSFAQRRLWFLHRLEGPSATYNIPLALEVEGRLDVGVLEGAVNDVVARHEPLRTVIGEREGVPQQVIHEPAPDLVAVRTHEVAADGLPSALAEAVTYPFDLGAELPLRVEVFRSGPERWTVLLLVHHIAGDGWSLRPLLRDLTEAYAARQRGEVPEWAPLPVTYTDYALWQQELLGDEDQPGTLAREQLAYWQGALNGIPEQLALPTDRPRPAEPSYRGDMRHFFIEPELHRALLELARETGTTLFMVVQAGLAALLSRLGAGEDIPLGSPVAGRTDDSLEELVGFFVNTLVLRTDVSGDPSFRELLARVRAADLEAYAHQDLPFEQLVDAVGAERSMAYNPLFQVMLALDNNADTAVELPGLRVRPRPVGTRAARFDLTVGLSERVVGDLGAEGVRGSVEYSTDLFDAATVDAFAARLLRLLGQAVARPDLPFGELEILTDEESTALGTAGRPEAAAAVTAPALFEERVREAPHAVAVTAGREQRTYRELNEAANRLARVLIEHGAGPDTVVAVRLPRGPRLAEAMLAVLKSGAAYLPLDPDYPAGRIAHMLDDARPVLLVGPTPEAGVPVLDLDAPDTRDALGAVSPHDVADSERRAPLRPGHVAYVVYTSGSTGRPKGVEVPHRGVANLVAASQEELGGVGPGSRVLQFASPSFDGAFWEIGATLLAGGCVVMHPTGAWNAAEDLVPLVTSQKVTHLAIPPSVLAILPDDALLPDTTLFVVGEACPPALMAHWAPRCRMLNSYGPTETTVSATVTEPLTAGGTPPIGTPIRGVRVHLLDERLRPVPPGVPAEVYIAGAGLARGYRSRPTATAERFVADPWGAPGSRMYRTGDLARRRTDGQLEFVGRVDEQVKIRGYRIELGEIETALAAHPGVARTAVAVHTGPRTSRLVGYVVPAPGTDGPDGAELRAFVARTLPDYMVPAAFVTLDRLPLSPNGKLDRAALPAPEPVGAIGGRAPLGAVEETLCGIVREALGMPDAGVEDDFFDLGGDSITAIQLSSRARAAGLALSPRDVFRHRTVAALARVATETGAAVEPDDGTGEVTPTPVMRWLYELGGPTDGFHQSMLLRTPAGVRQDTVAAVLQTLLDHHDMLRVRRDEEGRLVVPPAGAVRAAELLRRVDRVTPEHFAEESARTVAELAPAQGRTVAAVWFDHGPDESGRLFLAVHHLAVDGVSWRILLEDIAEAGRALTEGREPRPQPVVTSFRRWSQLLAAEADSTRRTAELPHWQATSTVPAPLAPGLDPVPGRDVTRTIRRRADSLAADTGRALLTTVAPAFHCGPDELLLTALALAVARWRRDRGTPADALLVELEGHGRADLPGADVSRTVGWFTSAHPVRLDLAHTDLDEALAGGPALGDAVKRIKEQVRSAPGDRIGHGLLRHLNAGTAPRLAGLAVPRVGFNYLGRLPSGGPAADWAIDPAPGAFGGGADPDLPAVHTLALNVVAEDRPEGPVLRAGWTWPGALLGEDDVAALADTWLAVLATLARHDAGDAGRTPSDVPLVGLSQDQLDRLEAAWRSPR</sequence>
<dbReference type="NCBIfam" id="NF003417">
    <property type="entry name" value="PRK04813.1"/>
    <property type="match status" value="3"/>
</dbReference>
<dbReference type="InterPro" id="IPR006162">
    <property type="entry name" value="Ppantetheine_attach_site"/>
</dbReference>
<dbReference type="PROSITE" id="PS00012">
    <property type="entry name" value="PHOSPHOPANTETHEINE"/>
    <property type="match status" value="3"/>
</dbReference>
<dbReference type="FunFam" id="1.10.1200.10:FF:000016">
    <property type="entry name" value="Non-ribosomal peptide synthase"/>
    <property type="match status" value="1"/>
</dbReference>
<dbReference type="InterPro" id="IPR010060">
    <property type="entry name" value="NRPS_synth"/>
</dbReference>
<feature type="domain" description="Carrier" evidence="8">
    <location>
        <begin position="3049"/>
        <end position="3123"/>
    </location>
</feature>
<dbReference type="Pfam" id="PF00501">
    <property type="entry name" value="AMP-binding"/>
    <property type="match status" value="3"/>
</dbReference>
<reference evidence="9 10" key="1">
    <citation type="journal article" date="2012" name="J. Bacteriol.">
        <title>Genome sequence of the bacterium Streptomyces davawensis JCM 4913 and heterologous production of the unique antibiotic roseoflavin.</title>
        <authorList>
            <person name="Jankowitsch F."/>
            <person name="Schwarz J."/>
            <person name="Ruckert C."/>
            <person name="Gust B."/>
            <person name="Szczepanowski R."/>
            <person name="Blom J."/>
            <person name="Pelzer S."/>
            <person name="Kalinowski J."/>
            <person name="Mack M."/>
        </authorList>
    </citation>
    <scope>NUCLEOTIDE SEQUENCE [LARGE SCALE GENOMIC DNA]</scope>
    <source>
        <strain evidence="10">DSM 101723 / JCM 4913 / KCC S-0913 / 768</strain>
    </source>
</reference>
<dbReference type="PROSITE" id="PS50075">
    <property type="entry name" value="CARRIER"/>
    <property type="match status" value="3"/>
</dbReference>
<dbReference type="PATRIC" id="fig|1214101.3.peg.5956"/>
<dbReference type="NCBIfam" id="TIGR01733">
    <property type="entry name" value="AA-adenyl-dom"/>
    <property type="match status" value="3"/>
</dbReference>
<dbReference type="InterPro" id="IPR010071">
    <property type="entry name" value="AA_adenyl_dom"/>
</dbReference>
<keyword evidence="4" id="KW-0597">Phosphoprotein</keyword>
<dbReference type="InterPro" id="IPR036736">
    <property type="entry name" value="ACP-like_sf"/>
</dbReference>
<dbReference type="Gene3D" id="3.30.300.30">
    <property type="match status" value="3"/>
</dbReference>
<dbReference type="NCBIfam" id="TIGR01720">
    <property type="entry name" value="NRPS-para261"/>
    <property type="match status" value="1"/>
</dbReference>
<evidence type="ECO:0000256" key="6">
    <source>
        <dbReference type="ARBA" id="ARBA00023194"/>
    </source>
</evidence>
<evidence type="ECO:0000256" key="2">
    <source>
        <dbReference type="ARBA" id="ARBA00006432"/>
    </source>
</evidence>
<protein>
    <submittedName>
        <fullName evidence="9">Amino acid adenylation domain protein</fullName>
    </submittedName>
</protein>
<dbReference type="PROSITE" id="PS50006">
    <property type="entry name" value="FHA_DOMAIN"/>
    <property type="match status" value="1"/>
</dbReference>
<dbReference type="GO" id="GO:0072330">
    <property type="term" value="P:monocarboxylic acid biosynthetic process"/>
    <property type="evidence" value="ECO:0007669"/>
    <property type="project" value="UniProtKB-ARBA"/>
</dbReference>
<organism evidence="9 10">
    <name type="scientific">Streptomyces davaonensis (strain DSM 101723 / JCM 4913 / KCC S-0913 / 768)</name>
    <dbReference type="NCBI Taxonomy" id="1214101"/>
    <lineage>
        <taxon>Bacteria</taxon>
        <taxon>Bacillati</taxon>
        <taxon>Actinomycetota</taxon>
        <taxon>Actinomycetes</taxon>
        <taxon>Kitasatosporales</taxon>
        <taxon>Streptomycetaceae</taxon>
        <taxon>Streptomyces</taxon>
    </lineage>
</organism>
<dbReference type="FunFam" id="3.40.50.980:FF:000001">
    <property type="entry name" value="Non-ribosomal peptide synthetase"/>
    <property type="match status" value="3"/>
</dbReference>
<dbReference type="SUPFAM" id="SSF56801">
    <property type="entry name" value="Acetyl-CoA synthetase-like"/>
    <property type="match status" value="3"/>
</dbReference>
<dbReference type="InterPro" id="IPR045851">
    <property type="entry name" value="AMP-bd_C_sf"/>
</dbReference>
<comment type="cofactor">
    <cofactor evidence="1">
        <name>pantetheine 4'-phosphate</name>
        <dbReference type="ChEBI" id="CHEBI:47942"/>
    </cofactor>
</comment>
<gene>
    <name evidence="9" type="ORF">BN159_5872</name>
</gene>
<dbReference type="EMBL" id="HE971709">
    <property type="protein sequence ID" value="CCK30251.1"/>
    <property type="molecule type" value="Genomic_DNA"/>
</dbReference>
<evidence type="ECO:0000313" key="9">
    <source>
        <dbReference type="EMBL" id="CCK30251.1"/>
    </source>
</evidence>
<keyword evidence="10" id="KW-1185">Reference proteome</keyword>
<dbReference type="eggNOG" id="COG1020">
    <property type="taxonomic scope" value="Bacteria"/>
</dbReference>
<dbReference type="RefSeq" id="WP_015660587.1">
    <property type="nucleotide sequence ID" value="NC_020504.1"/>
</dbReference>
<dbReference type="InterPro" id="IPR001242">
    <property type="entry name" value="Condensation_dom"/>
</dbReference>
<dbReference type="FunFam" id="1.10.1200.10:FF:000005">
    <property type="entry name" value="Nonribosomal peptide synthetase 1"/>
    <property type="match status" value="2"/>
</dbReference>
<dbReference type="InterPro" id="IPR009081">
    <property type="entry name" value="PP-bd_ACP"/>
</dbReference>
<feature type="domain" description="Carrier" evidence="8">
    <location>
        <begin position="944"/>
        <end position="1019"/>
    </location>
</feature>
<dbReference type="SUPFAM" id="SSF52777">
    <property type="entry name" value="CoA-dependent acyltransferases"/>
    <property type="match status" value="8"/>
</dbReference>
<dbReference type="SMART" id="SM00823">
    <property type="entry name" value="PKS_PP"/>
    <property type="match status" value="3"/>
</dbReference>
<dbReference type="CDD" id="cd12117">
    <property type="entry name" value="A_NRPS_Srf_like"/>
    <property type="match status" value="1"/>
</dbReference>
<dbReference type="CDD" id="cd19540">
    <property type="entry name" value="LCL_NRPS-like"/>
    <property type="match status" value="2"/>
</dbReference>
<dbReference type="SUPFAM" id="SSF47336">
    <property type="entry name" value="ACP-like"/>
    <property type="match status" value="3"/>
</dbReference>
<evidence type="ECO:0000256" key="5">
    <source>
        <dbReference type="ARBA" id="ARBA00022737"/>
    </source>
</evidence>
<dbReference type="FunFam" id="3.40.50.12780:FF:000012">
    <property type="entry name" value="Non-ribosomal peptide synthetase"/>
    <property type="match status" value="3"/>
</dbReference>
<dbReference type="GO" id="GO:0017000">
    <property type="term" value="P:antibiotic biosynthetic process"/>
    <property type="evidence" value="ECO:0007669"/>
    <property type="project" value="UniProtKB-KW"/>
</dbReference>
<dbReference type="Gene3D" id="1.10.1200.10">
    <property type="entry name" value="ACP-like"/>
    <property type="match status" value="3"/>
</dbReference>
<dbReference type="KEGG" id="sdv:BN159_5872"/>
<feature type="domain" description="FHA" evidence="7">
    <location>
        <begin position="832"/>
        <end position="892"/>
    </location>
</feature>
<dbReference type="FunFam" id="2.30.38.10:FF:000001">
    <property type="entry name" value="Non-ribosomal peptide synthetase PvdI"/>
    <property type="match status" value="2"/>
</dbReference>
<keyword evidence="3" id="KW-0596">Phosphopantetheine</keyword>
<dbReference type="GO" id="GO:0003824">
    <property type="term" value="F:catalytic activity"/>
    <property type="evidence" value="ECO:0007669"/>
    <property type="project" value="InterPro"/>
</dbReference>
<dbReference type="HOGENOM" id="CLU_000022_0_0_11"/>
<dbReference type="InterPro" id="IPR000873">
    <property type="entry name" value="AMP-dep_synth/lig_dom"/>
</dbReference>
<dbReference type="Pfam" id="PF00550">
    <property type="entry name" value="PP-binding"/>
    <property type="match status" value="3"/>
</dbReference>
<dbReference type="InterPro" id="IPR020845">
    <property type="entry name" value="AMP-binding_CS"/>
</dbReference>
<dbReference type="PANTHER" id="PTHR45527:SF1">
    <property type="entry name" value="FATTY ACID SYNTHASE"/>
    <property type="match status" value="1"/>
</dbReference>
<comment type="similarity">
    <text evidence="2">Belongs to the ATP-dependent AMP-binding enzyme family.</text>
</comment>
<dbReference type="InterPro" id="IPR020806">
    <property type="entry name" value="PKS_PP-bd"/>
</dbReference>
<dbReference type="Gene3D" id="3.40.50.980">
    <property type="match status" value="2"/>
</dbReference>
<evidence type="ECO:0000256" key="3">
    <source>
        <dbReference type="ARBA" id="ARBA00022450"/>
    </source>
</evidence>
<dbReference type="PROSITE" id="PS00455">
    <property type="entry name" value="AMP_BINDING"/>
    <property type="match status" value="3"/>
</dbReference>
<dbReference type="OrthoDB" id="2472181at2"/>
<keyword evidence="6" id="KW-0045">Antibiotic biosynthesis</keyword>
<dbReference type="Pfam" id="PF13193">
    <property type="entry name" value="AMP-binding_C"/>
    <property type="match status" value="3"/>
</dbReference>
<dbReference type="InterPro" id="IPR042099">
    <property type="entry name" value="ANL_N_sf"/>
</dbReference>
<dbReference type="Pfam" id="PF00668">
    <property type="entry name" value="Condensation"/>
    <property type="match status" value="4"/>
</dbReference>
<dbReference type="PANTHER" id="PTHR45527">
    <property type="entry name" value="NONRIBOSOMAL PEPTIDE SYNTHETASE"/>
    <property type="match status" value="1"/>
</dbReference>
<evidence type="ECO:0000256" key="4">
    <source>
        <dbReference type="ARBA" id="ARBA00022553"/>
    </source>
</evidence>
<evidence type="ECO:0000259" key="7">
    <source>
        <dbReference type="PROSITE" id="PS50006"/>
    </source>
</evidence>
<feature type="domain" description="Carrier" evidence="8">
    <location>
        <begin position="1997"/>
        <end position="2072"/>
    </location>
</feature>
<dbReference type="GO" id="GO:0044550">
    <property type="term" value="P:secondary metabolite biosynthetic process"/>
    <property type="evidence" value="ECO:0007669"/>
    <property type="project" value="UniProtKB-ARBA"/>
</dbReference>
<evidence type="ECO:0000313" key="10">
    <source>
        <dbReference type="Proteomes" id="UP000008043"/>
    </source>
</evidence>
<dbReference type="Proteomes" id="UP000008043">
    <property type="component" value="Chromosome"/>
</dbReference>
<proteinExistence type="inferred from homology"/>
<dbReference type="Gene3D" id="3.30.559.10">
    <property type="entry name" value="Chloramphenicol acetyltransferase-like domain"/>
    <property type="match status" value="4"/>
</dbReference>
<evidence type="ECO:0000259" key="8">
    <source>
        <dbReference type="PROSITE" id="PS50075"/>
    </source>
</evidence>
<accession>K4R1U8</accession>
<name>K4R1U8_STRDJ</name>
<dbReference type="Gene3D" id="3.30.559.30">
    <property type="entry name" value="Nonribosomal peptide synthetase, condensation domain"/>
    <property type="match status" value="4"/>
</dbReference>
<dbReference type="STRING" id="1214101.BN159_5872"/>
<dbReference type="FunFam" id="3.30.300.30:FF:000010">
    <property type="entry name" value="Enterobactin synthetase component F"/>
    <property type="match status" value="2"/>
</dbReference>
<evidence type="ECO:0000256" key="1">
    <source>
        <dbReference type="ARBA" id="ARBA00001957"/>
    </source>
</evidence>